<proteinExistence type="predicted"/>
<dbReference type="Pfam" id="PF13578">
    <property type="entry name" value="Methyltransf_24"/>
    <property type="match status" value="1"/>
</dbReference>
<dbReference type="HOGENOM" id="CLU_1142100_0_0_11"/>
<dbReference type="EMBL" id="CM000950">
    <property type="protein sequence ID" value="EDY63816.1"/>
    <property type="molecule type" value="Genomic_DNA"/>
</dbReference>
<protein>
    <recommendedName>
        <fullName evidence="3">Class I SAM-dependent methyltransferase</fullName>
    </recommendedName>
</protein>
<sequence>MRSHRGGVVSMTGTAERVTRVREVRRRLTREGPPRTRGREQDFETVTLPERHCDQLRDLMISEGAEKVVEVGLAYAGSALAIGEALAAVDRPRARHVIIDPFQEREYSNAGWDLLRAAGLDSIATLMLTPSSIALPRLLTEGFIADAAFVDGSHRFHEVFVDLYFLRKIVRPGGLIVIDDDWWPSVHTAVQYYERNLGWTVIPEAFPGEAIGVGPQDERETRCKAYRLPDPSFEPSFQDFRAF</sequence>
<reference evidence="2" key="1">
    <citation type="submission" date="2008-02" db="EMBL/GenBank/DDBJ databases">
        <authorList>
            <consortium name="The Broad Institute Genome Sequencing Platform"/>
            <person name="Fischbach M."/>
            <person name="Ward D."/>
            <person name="Young S."/>
            <person name="Jaffe D."/>
            <person name="Gnerre S."/>
            <person name="Berlin A."/>
            <person name="Heiman D."/>
            <person name="Hepburn T."/>
            <person name="Sykes S."/>
            <person name="Alvarado L."/>
            <person name="Kodira C.D."/>
            <person name="Straight P."/>
            <person name="Clardy J."/>
            <person name="Hung D."/>
            <person name="Kolter R."/>
            <person name="Mekalanos J."/>
            <person name="Walker S."/>
            <person name="Walsh C.T."/>
            <person name="Lander E."/>
            <person name="Galagan J."/>
            <person name="Nusbaum C."/>
            <person name="Birren B."/>
        </authorList>
    </citation>
    <scope>NUCLEOTIDE SEQUENCE [LARGE SCALE GENOMIC DNA]</scope>
    <source>
        <strain evidence="2">ATCC 25486 / DSM 40338 / CBS 914.69 / JCM 4507 / NBRC 13074 / NRRL 2958 / 5647</strain>
    </source>
</reference>
<dbReference type="InterPro" id="IPR029063">
    <property type="entry name" value="SAM-dependent_MTases_sf"/>
</dbReference>
<accession>B5HAF5</accession>
<dbReference type="SUPFAM" id="SSF53335">
    <property type="entry name" value="S-adenosyl-L-methionine-dependent methyltransferases"/>
    <property type="match status" value="1"/>
</dbReference>
<keyword evidence="2" id="KW-1185">Reference proteome</keyword>
<evidence type="ECO:0000313" key="1">
    <source>
        <dbReference type="EMBL" id="EDY63816.1"/>
    </source>
</evidence>
<evidence type="ECO:0000313" key="2">
    <source>
        <dbReference type="Proteomes" id="UP000002805"/>
    </source>
</evidence>
<reference evidence="2" key="2">
    <citation type="submission" date="2009-10" db="EMBL/GenBank/DDBJ databases">
        <title>The genome sequence of Streptomyces pristinaespiralis strain ATCC 25486.</title>
        <authorList>
            <consortium name="The Broad Institute Genome Sequencing Platform"/>
            <consortium name="Broad Institute Microbial Sequencing Center"/>
            <person name="Fischbach M."/>
            <person name="Godfrey P."/>
            <person name="Ward D."/>
            <person name="Young S."/>
            <person name="Zeng Q."/>
            <person name="Koehrsen M."/>
            <person name="Alvarado L."/>
            <person name="Berlin A.M."/>
            <person name="Bochicchio J."/>
            <person name="Borenstein D."/>
            <person name="Chapman S.B."/>
            <person name="Chen Z."/>
            <person name="Engels R."/>
            <person name="Freedman E."/>
            <person name="Gellesch M."/>
            <person name="Goldberg J."/>
            <person name="Griggs A."/>
            <person name="Gujja S."/>
            <person name="Heilman E.R."/>
            <person name="Heiman D.I."/>
            <person name="Hepburn T.A."/>
            <person name="Howarth C."/>
            <person name="Jen D."/>
            <person name="Larson L."/>
            <person name="Lewis B."/>
            <person name="Mehta T."/>
            <person name="Park D."/>
            <person name="Pearson M."/>
            <person name="Richards J."/>
            <person name="Roberts A."/>
            <person name="Saif S."/>
            <person name="Shea T.D."/>
            <person name="Shenoy N."/>
            <person name="Sisk P."/>
            <person name="Stolte C."/>
            <person name="Sykes S.N."/>
            <person name="Thomson T."/>
            <person name="Walk T."/>
            <person name="White J."/>
            <person name="Yandava C."/>
            <person name="Straight P."/>
            <person name="Clardy J."/>
            <person name="Hung D."/>
            <person name="Kolter R."/>
            <person name="Mekalanos J."/>
            <person name="Walker S."/>
            <person name="Walsh C.T."/>
            <person name="Wieland-Brown L.C."/>
            <person name="Haas B."/>
            <person name="Nusbaum C."/>
            <person name="Birren B."/>
        </authorList>
    </citation>
    <scope>NUCLEOTIDE SEQUENCE [LARGE SCALE GENOMIC DNA]</scope>
    <source>
        <strain evidence="2">ATCC 25486 / DSM 40338 / CBS 914.69 / JCM 4507 / NBRC 13074 / NRRL 2958 / 5647</strain>
    </source>
</reference>
<dbReference type="AlphaFoldDB" id="B5HAF5"/>
<dbReference type="eggNOG" id="COG4122">
    <property type="taxonomic scope" value="Bacteria"/>
</dbReference>
<name>B5HAF5_STRE2</name>
<gene>
    <name evidence="1" type="ORF">SSDG_02048</name>
</gene>
<evidence type="ECO:0008006" key="3">
    <source>
        <dbReference type="Google" id="ProtNLM"/>
    </source>
</evidence>
<dbReference type="Proteomes" id="UP000002805">
    <property type="component" value="Chromosome"/>
</dbReference>
<dbReference type="Gene3D" id="3.40.50.150">
    <property type="entry name" value="Vaccinia Virus protein VP39"/>
    <property type="match status" value="1"/>
</dbReference>
<organism evidence="1 2">
    <name type="scientific">Streptomyces pristinaespiralis (strain ATCC 25486 / DSM 40338 / CBS 914.69 / JCM 4507 / KCC S-0507 / NBRC 13074 / NRRL 2958 / 5647)</name>
    <dbReference type="NCBI Taxonomy" id="457429"/>
    <lineage>
        <taxon>Bacteria</taxon>
        <taxon>Bacillati</taxon>
        <taxon>Actinomycetota</taxon>
        <taxon>Actinomycetes</taxon>
        <taxon>Kitasatosporales</taxon>
        <taxon>Streptomycetaceae</taxon>
        <taxon>Streptomyces</taxon>
    </lineage>
</organism>